<sequence>MLISDRFSTLSASSITSPRSGHALLQIFIAHYISLPLSFFENLCPLLFTKVVLTAMEGAAESKVALVVTKWRRNLGFQRVPYELGESLVSSSICSRNPAALLSASCRDFSSSAWAGNHGCGNEFFFQVQLAV</sequence>
<name>A0A9Q0KDB8_9MAGN</name>
<protein>
    <submittedName>
        <fullName evidence="1">Uncharacterized protein</fullName>
    </submittedName>
</protein>
<evidence type="ECO:0000313" key="1">
    <source>
        <dbReference type="EMBL" id="KAJ4968359.1"/>
    </source>
</evidence>
<keyword evidence="2" id="KW-1185">Reference proteome</keyword>
<proteinExistence type="predicted"/>
<evidence type="ECO:0000313" key="2">
    <source>
        <dbReference type="Proteomes" id="UP001141806"/>
    </source>
</evidence>
<reference evidence="1" key="1">
    <citation type="journal article" date="2023" name="Plant J.">
        <title>The genome of the king protea, Protea cynaroides.</title>
        <authorList>
            <person name="Chang J."/>
            <person name="Duong T.A."/>
            <person name="Schoeman C."/>
            <person name="Ma X."/>
            <person name="Roodt D."/>
            <person name="Barker N."/>
            <person name="Li Z."/>
            <person name="Van de Peer Y."/>
            <person name="Mizrachi E."/>
        </authorList>
    </citation>
    <scope>NUCLEOTIDE SEQUENCE</scope>
    <source>
        <tissue evidence="1">Young leaves</tissue>
    </source>
</reference>
<accession>A0A9Q0KDB8</accession>
<dbReference type="Proteomes" id="UP001141806">
    <property type="component" value="Unassembled WGS sequence"/>
</dbReference>
<comment type="caution">
    <text evidence="1">The sequence shown here is derived from an EMBL/GenBank/DDBJ whole genome shotgun (WGS) entry which is preliminary data.</text>
</comment>
<dbReference type="AlphaFoldDB" id="A0A9Q0KDB8"/>
<gene>
    <name evidence="1" type="ORF">NE237_015060</name>
</gene>
<organism evidence="1 2">
    <name type="scientific">Protea cynaroides</name>
    <dbReference type="NCBI Taxonomy" id="273540"/>
    <lineage>
        <taxon>Eukaryota</taxon>
        <taxon>Viridiplantae</taxon>
        <taxon>Streptophyta</taxon>
        <taxon>Embryophyta</taxon>
        <taxon>Tracheophyta</taxon>
        <taxon>Spermatophyta</taxon>
        <taxon>Magnoliopsida</taxon>
        <taxon>Proteales</taxon>
        <taxon>Proteaceae</taxon>
        <taxon>Protea</taxon>
    </lineage>
</organism>
<dbReference type="EMBL" id="JAMYWD010000006">
    <property type="protein sequence ID" value="KAJ4968359.1"/>
    <property type="molecule type" value="Genomic_DNA"/>
</dbReference>